<keyword evidence="2" id="KW-1003">Cell membrane</keyword>
<dbReference type="Pfam" id="PF02931">
    <property type="entry name" value="Neur_chan_LBD"/>
    <property type="match status" value="1"/>
</dbReference>
<feature type="non-terminal residue" evidence="13">
    <location>
        <position position="1"/>
    </location>
</feature>
<evidence type="ECO:0000256" key="11">
    <source>
        <dbReference type="RuleBase" id="RU000687"/>
    </source>
</evidence>
<keyword evidence="4" id="KW-0770">Synapse</keyword>
<evidence type="ECO:0000256" key="7">
    <source>
        <dbReference type="ARBA" id="ARBA00023170"/>
    </source>
</evidence>
<evidence type="ECO:0000256" key="9">
    <source>
        <dbReference type="ARBA" id="ARBA00023303"/>
    </source>
</evidence>
<dbReference type="GO" id="GO:0004888">
    <property type="term" value="F:transmembrane signaling receptor activity"/>
    <property type="evidence" value="ECO:0007669"/>
    <property type="project" value="InterPro"/>
</dbReference>
<evidence type="ECO:0000313" key="13">
    <source>
        <dbReference type="EMBL" id="CAH1782726.1"/>
    </source>
</evidence>
<dbReference type="Proteomes" id="UP000749559">
    <property type="component" value="Unassembled WGS sequence"/>
</dbReference>
<keyword evidence="9 11" id="KW-0407">Ion channel</keyword>
<dbReference type="InterPro" id="IPR002394">
    <property type="entry name" value="Nicotinic_acetylcholine_rcpt"/>
</dbReference>
<dbReference type="FunFam" id="2.70.170.10:FF:000028">
    <property type="entry name" value="AcetylCholine Receptor"/>
    <property type="match status" value="1"/>
</dbReference>
<feature type="domain" description="Neurotransmitter-gated ion-channel ligand-binding" evidence="12">
    <location>
        <begin position="2"/>
        <end position="158"/>
    </location>
</feature>
<keyword evidence="5 11" id="KW-0406">Ion transport</keyword>
<dbReference type="PRINTS" id="PR00254">
    <property type="entry name" value="NICOTINICR"/>
</dbReference>
<keyword evidence="14" id="KW-1185">Reference proteome</keyword>
<comment type="caution">
    <text evidence="13">The sequence shown here is derived from an EMBL/GenBank/DDBJ whole genome shotgun (WGS) entry which is preliminary data.</text>
</comment>
<dbReference type="InterPro" id="IPR006202">
    <property type="entry name" value="Neur_chan_lig-bd"/>
</dbReference>
<dbReference type="SUPFAM" id="SSF63712">
    <property type="entry name" value="Nicotinic receptor ligand binding domain-like"/>
    <property type="match status" value="1"/>
</dbReference>
<keyword evidence="7" id="KW-0675">Receptor</keyword>
<dbReference type="PRINTS" id="PR00252">
    <property type="entry name" value="NRIONCHANNEL"/>
</dbReference>
<keyword evidence="1 11" id="KW-0813">Transport</keyword>
<proteinExistence type="inferred from homology"/>
<dbReference type="Gene3D" id="2.70.170.10">
    <property type="entry name" value="Neurotransmitter-gated ion-channel ligand-binding domain"/>
    <property type="match status" value="1"/>
</dbReference>
<accession>A0A8S4NQX9</accession>
<dbReference type="InterPro" id="IPR036734">
    <property type="entry name" value="Neur_chan_lig-bd_sf"/>
</dbReference>
<dbReference type="OrthoDB" id="5975154at2759"/>
<protein>
    <recommendedName>
        <fullName evidence="12">Neurotransmitter-gated ion-channel ligand-binding domain-containing protein</fullName>
    </recommendedName>
</protein>
<dbReference type="PROSITE" id="PS00236">
    <property type="entry name" value="NEUROTR_ION_CHANNEL"/>
    <property type="match status" value="1"/>
</dbReference>
<dbReference type="EMBL" id="CAIIXF020000005">
    <property type="protein sequence ID" value="CAH1782726.1"/>
    <property type="molecule type" value="Genomic_DNA"/>
</dbReference>
<organism evidence="13 14">
    <name type="scientific">Owenia fusiformis</name>
    <name type="common">Polychaete worm</name>
    <dbReference type="NCBI Taxonomy" id="6347"/>
    <lineage>
        <taxon>Eukaryota</taxon>
        <taxon>Metazoa</taxon>
        <taxon>Spiralia</taxon>
        <taxon>Lophotrochozoa</taxon>
        <taxon>Annelida</taxon>
        <taxon>Polychaeta</taxon>
        <taxon>Sedentaria</taxon>
        <taxon>Canalipalpata</taxon>
        <taxon>Sabellida</taxon>
        <taxon>Oweniida</taxon>
        <taxon>Oweniidae</taxon>
        <taxon>Owenia</taxon>
    </lineage>
</organism>
<keyword evidence="3" id="KW-0812">Transmembrane</keyword>
<dbReference type="InterPro" id="IPR006201">
    <property type="entry name" value="Neur_channel"/>
</dbReference>
<evidence type="ECO:0000256" key="5">
    <source>
        <dbReference type="ARBA" id="ARBA00023065"/>
    </source>
</evidence>
<evidence type="ECO:0000256" key="3">
    <source>
        <dbReference type="ARBA" id="ARBA00022692"/>
    </source>
</evidence>
<comment type="similarity">
    <text evidence="11">Belongs to the ligand-gated ion channel (TC 1.A.9) family.</text>
</comment>
<evidence type="ECO:0000256" key="6">
    <source>
        <dbReference type="ARBA" id="ARBA00023136"/>
    </source>
</evidence>
<evidence type="ECO:0000256" key="10">
    <source>
        <dbReference type="ARBA" id="ARBA00034099"/>
    </source>
</evidence>
<dbReference type="AlphaFoldDB" id="A0A8S4NQX9"/>
<gene>
    <name evidence="13" type="ORF">OFUS_LOCUS9142</name>
</gene>
<evidence type="ECO:0000256" key="2">
    <source>
        <dbReference type="ARBA" id="ARBA00022475"/>
    </source>
</evidence>
<name>A0A8S4NQX9_OWEFU</name>
<evidence type="ECO:0000256" key="1">
    <source>
        <dbReference type="ARBA" id="ARBA00022448"/>
    </source>
</evidence>
<dbReference type="PANTHER" id="PTHR18945">
    <property type="entry name" value="NEUROTRANSMITTER GATED ION CHANNEL"/>
    <property type="match status" value="1"/>
</dbReference>
<dbReference type="GO" id="GO:0045211">
    <property type="term" value="C:postsynaptic membrane"/>
    <property type="evidence" value="ECO:0007669"/>
    <property type="project" value="InterPro"/>
</dbReference>
<dbReference type="InterPro" id="IPR018000">
    <property type="entry name" value="Neurotransmitter_ion_chnl_CS"/>
</dbReference>
<reference evidence="13" key="1">
    <citation type="submission" date="2022-03" db="EMBL/GenBank/DDBJ databases">
        <authorList>
            <person name="Martin C."/>
        </authorList>
    </citation>
    <scope>NUCLEOTIDE SEQUENCE</scope>
</reference>
<evidence type="ECO:0000256" key="4">
    <source>
        <dbReference type="ARBA" id="ARBA00023018"/>
    </source>
</evidence>
<evidence type="ECO:0000259" key="12">
    <source>
        <dbReference type="Pfam" id="PF02931"/>
    </source>
</evidence>
<evidence type="ECO:0000256" key="8">
    <source>
        <dbReference type="ARBA" id="ARBA00023286"/>
    </source>
</evidence>
<evidence type="ECO:0000313" key="14">
    <source>
        <dbReference type="Proteomes" id="UP000749559"/>
    </source>
</evidence>
<comment type="subcellular location">
    <subcellularLocation>
        <location evidence="10">Synaptic cell membrane</location>
        <topology evidence="10">Multi-pass membrane protein</topology>
    </subcellularLocation>
</comment>
<feature type="non-terminal residue" evidence="13">
    <location>
        <position position="176"/>
    </location>
</feature>
<sequence length="176" mass="20705">TPLIISARIHLFNLQDIDEKNQLLKTVGWVNMIWRDDRLQWNPEDYGGVREIHVPNHYVWIPDLYIANSQTFNTFQYSTDNRAVIYPSGEVLFCPGKHFVTTCTIDVTYFPFDVQTCRMIMMSYTYNESYVKLTTDPWPKTVQLGDILDHHGEWIIEDSWVTVTPTDYTYSSNTHQ</sequence>
<dbReference type="GO" id="GO:0022848">
    <property type="term" value="F:acetylcholine-gated monoatomic cation-selective channel activity"/>
    <property type="evidence" value="ECO:0007669"/>
    <property type="project" value="InterPro"/>
</dbReference>
<keyword evidence="6" id="KW-0472">Membrane</keyword>
<dbReference type="CDD" id="cd18989">
    <property type="entry name" value="LGIC_ECD_cation"/>
    <property type="match status" value="1"/>
</dbReference>
<keyword evidence="8" id="KW-1071">Ligand-gated ion channel</keyword>